<gene>
    <name evidence="2" type="ORF">ALC56_09889</name>
</gene>
<feature type="transmembrane region" description="Helical" evidence="1">
    <location>
        <begin position="229"/>
        <end position="251"/>
    </location>
</feature>
<name>A0A151JUH1_9HYME</name>
<dbReference type="AlphaFoldDB" id="A0A151JUH1"/>
<evidence type="ECO:0000256" key="1">
    <source>
        <dbReference type="SAM" id="Phobius"/>
    </source>
</evidence>
<evidence type="ECO:0000313" key="2">
    <source>
        <dbReference type="EMBL" id="KYN35775.1"/>
    </source>
</evidence>
<evidence type="ECO:0000313" key="3">
    <source>
        <dbReference type="Proteomes" id="UP000078541"/>
    </source>
</evidence>
<keyword evidence="3" id="KW-1185">Reference proteome</keyword>
<dbReference type="Proteomes" id="UP000078541">
    <property type="component" value="Unassembled WGS sequence"/>
</dbReference>
<reference evidence="2 3" key="1">
    <citation type="submission" date="2016-03" db="EMBL/GenBank/DDBJ databases">
        <title>Trachymyrmex septentrionalis WGS genome.</title>
        <authorList>
            <person name="Nygaard S."/>
            <person name="Hu H."/>
            <person name="Boomsma J."/>
            <person name="Zhang G."/>
        </authorList>
    </citation>
    <scope>NUCLEOTIDE SEQUENCE [LARGE SCALE GENOMIC DNA]</scope>
    <source>
        <strain evidence="2">Tsep2-gDNA-1</strain>
        <tissue evidence="2">Whole body</tissue>
    </source>
</reference>
<sequence length="559" mass="63099">MPLPTLPSAIDLSPFCSEIHLHNLSLTALGTSLPFTKKLGYILRVSVSNVGSTDCTQLELHAIAVRNRIEILMNRLELLFQSTSHLTKGSVQTQSLSSNSIILMELVAFAIPANHIVGELIEQVFCPDNNLASTNTETTLMVNRLPYVDIFGQIVDCVSLMQMLLLPLRMKVAQHCLLYKYLIYSACLYCVTASISIYVIISQKLFLLRSHKWHLINLIFINAANNSNLTFYIFIIYYNIVICYCKLFPLIDFDVPLTHIDKMIEQAFYPNSDNSANMDTEMVLTEMDELLYVDIFGLIVDSVYLMQVLLLLLRMRVAHQECVISITDFSTNPESQQLLFVEVYDNSPDTCVRVQPDERLSMNELCIQGVSSSRPSLQDKSAALNLNTHIGESSSGSTTVVTSSLITASGNESNDDPPPYAAITPPNHIGWPYGLFPFNDSYFTDGTTHRMEMPLTPFQTHLTPVTSFHPEGINDRYESYSMPLTTPYQFLKFGCYRNSLWRETVDTVDDEITEKIYDKKTRSHNLLVEDEPKWCKVGNASVRGEAKRERKLLDVVVSG</sequence>
<proteinExistence type="predicted"/>
<protein>
    <submittedName>
        <fullName evidence="2">Uncharacterized protein</fullName>
    </submittedName>
</protein>
<organism evidence="2 3">
    <name type="scientific">Trachymyrmex septentrionalis</name>
    <dbReference type="NCBI Taxonomy" id="34720"/>
    <lineage>
        <taxon>Eukaryota</taxon>
        <taxon>Metazoa</taxon>
        <taxon>Ecdysozoa</taxon>
        <taxon>Arthropoda</taxon>
        <taxon>Hexapoda</taxon>
        <taxon>Insecta</taxon>
        <taxon>Pterygota</taxon>
        <taxon>Neoptera</taxon>
        <taxon>Endopterygota</taxon>
        <taxon>Hymenoptera</taxon>
        <taxon>Apocrita</taxon>
        <taxon>Aculeata</taxon>
        <taxon>Formicoidea</taxon>
        <taxon>Formicidae</taxon>
        <taxon>Myrmicinae</taxon>
        <taxon>Trachymyrmex</taxon>
    </lineage>
</organism>
<keyword evidence="1" id="KW-0812">Transmembrane</keyword>
<feature type="transmembrane region" description="Helical" evidence="1">
    <location>
        <begin position="182"/>
        <end position="208"/>
    </location>
</feature>
<keyword evidence="1" id="KW-0472">Membrane</keyword>
<accession>A0A151JUH1</accession>
<feature type="transmembrane region" description="Helical" evidence="1">
    <location>
        <begin position="290"/>
        <end position="313"/>
    </location>
</feature>
<dbReference type="EMBL" id="KQ981791">
    <property type="protein sequence ID" value="KYN35775.1"/>
    <property type="molecule type" value="Genomic_DNA"/>
</dbReference>
<keyword evidence="1" id="KW-1133">Transmembrane helix</keyword>